<keyword evidence="7" id="KW-0479">Metal-binding</keyword>
<dbReference type="PANTHER" id="PTHR30455">
    <property type="entry name" value="TRANSCRIPTIONAL REPRESSOR NRDR"/>
    <property type="match status" value="1"/>
</dbReference>
<feature type="zinc finger region" evidence="7">
    <location>
        <begin position="3"/>
        <end position="34"/>
    </location>
</feature>
<dbReference type="GO" id="GO:0008270">
    <property type="term" value="F:zinc ion binding"/>
    <property type="evidence" value="ECO:0007669"/>
    <property type="project" value="UniProtKB-UniRule"/>
</dbReference>
<comment type="cofactor">
    <cofactor evidence="7">
        <name>Zn(2+)</name>
        <dbReference type="ChEBI" id="CHEBI:29105"/>
    </cofactor>
    <text evidence="7">Binds 1 zinc ion.</text>
</comment>
<sequence>MHCPYCRHGDSKVLDSRTAEDGGSIRRRRQCPACERRFTTIEQMQLVVVKRSGVVEPFSRDKVVSGVRKACKGRPVTETQLARLGQLVEDSLRASGQPEVPADEVGVAILGPLRELDQVAYLRFASVYRQFRSVDDFESEIALLRAEGEPAGIEPLIPDPVADAKVGTFQPHRLTPRRRPAGGAGEPPP</sequence>
<accession>A0A1H9JAJ9</accession>
<dbReference type="EMBL" id="FOFA01000006">
    <property type="protein sequence ID" value="SEQ83807.1"/>
    <property type="molecule type" value="Genomic_DNA"/>
</dbReference>
<keyword evidence="4 7" id="KW-0805">Transcription regulation</keyword>
<feature type="domain" description="ATP-cone" evidence="9">
    <location>
        <begin position="46"/>
        <end position="136"/>
    </location>
</feature>
<evidence type="ECO:0000256" key="7">
    <source>
        <dbReference type="HAMAP-Rule" id="MF_00440"/>
    </source>
</evidence>
<keyword evidence="3 7" id="KW-0067">ATP-binding</keyword>
<keyword evidence="6 7" id="KW-0804">Transcription</keyword>
<comment type="function">
    <text evidence="7">Negatively regulates transcription of bacterial ribonucleotide reductase nrd genes and operons by binding to NrdR-boxes.</text>
</comment>
<dbReference type="GO" id="GO:0005524">
    <property type="term" value="F:ATP binding"/>
    <property type="evidence" value="ECO:0007669"/>
    <property type="project" value="UniProtKB-UniRule"/>
</dbReference>
<dbReference type="PANTHER" id="PTHR30455:SF2">
    <property type="entry name" value="TRANSCRIPTIONAL REPRESSOR NRDR"/>
    <property type="match status" value="1"/>
</dbReference>
<keyword evidence="7" id="KW-0862">Zinc</keyword>
<dbReference type="InterPro" id="IPR005144">
    <property type="entry name" value="ATP-cone_dom"/>
</dbReference>
<dbReference type="InterPro" id="IPR003796">
    <property type="entry name" value="RNR_NrdR-like"/>
</dbReference>
<evidence type="ECO:0000313" key="11">
    <source>
        <dbReference type="Proteomes" id="UP000198504"/>
    </source>
</evidence>
<dbReference type="AlphaFoldDB" id="A0A1H9JAJ9"/>
<evidence type="ECO:0000256" key="6">
    <source>
        <dbReference type="ARBA" id="ARBA00023163"/>
    </source>
</evidence>
<keyword evidence="2 7" id="KW-0547">Nucleotide-binding</keyword>
<evidence type="ECO:0000256" key="5">
    <source>
        <dbReference type="ARBA" id="ARBA00023125"/>
    </source>
</evidence>
<evidence type="ECO:0000256" key="1">
    <source>
        <dbReference type="ARBA" id="ARBA00022491"/>
    </source>
</evidence>
<dbReference type="RefSeq" id="WP_170854156.1">
    <property type="nucleotide sequence ID" value="NZ_FOFA01000006.1"/>
</dbReference>
<dbReference type="InterPro" id="IPR055173">
    <property type="entry name" value="NrdR-like_N"/>
</dbReference>
<dbReference type="Pfam" id="PF22811">
    <property type="entry name" value="Zn_ribbon_NrdR"/>
    <property type="match status" value="1"/>
</dbReference>
<protein>
    <recommendedName>
        <fullName evidence="7">Transcriptional repressor NrdR</fullName>
    </recommendedName>
</protein>
<dbReference type="Pfam" id="PF03477">
    <property type="entry name" value="ATP-cone"/>
    <property type="match status" value="1"/>
</dbReference>
<keyword evidence="7" id="KW-0863">Zinc-finger</keyword>
<evidence type="ECO:0000259" key="9">
    <source>
        <dbReference type="PROSITE" id="PS51161"/>
    </source>
</evidence>
<feature type="region of interest" description="Disordered" evidence="8">
    <location>
        <begin position="168"/>
        <end position="189"/>
    </location>
</feature>
<proteinExistence type="inferred from homology"/>
<evidence type="ECO:0000313" key="10">
    <source>
        <dbReference type="EMBL" id="SEQ83807.1"/>
    </source>
</evidence>
<dbReference type="PROSITE" id="PS51161">
    <property type="entry name" value="ATP_CONE"/>
    <property type="match status" value="1"/>
</dbReference>
<dbReference type="GO" id="GO:0045892">
    <property type="term" value="P:negative regulation of DNA-templated transcription"/>
    <property type="evidence" value="ECO:0007669"/>
    <property type="project" value="UniProtKB-UniRule"/>
</dbReference>
<dbReference type="Proteomes" id="UP000198504">
    <property type="component" value="Unassembled WGS sequence"/>
</dbReference>
<dbReference type="HAMAP" id="MF_00440">
    <property type="entry name" value="NrdR"/>
    <property type="match status" value="1"/>
</dbReference>
<keyword evidence="11" id="KW-1185">Reference proteome</keyword>
<name>A0A1H9JAJ9_9ACTN</name>
<keyword evidence="5 7" id="KW-0238">DNA-binding</keyword>
<dbReference type="NCBIfam" id="TIGR00244">
    <property type="entry name" value="transcriptional regulator NrdR"/>
    <property type="match status" value="1"/>
</dbReference>
<evidence type="ECO:0000256" key="8">
    <source>
        <dbReference type="SAM" id="MobiDB-lite"/>
    </source>
</evidence>
<evidence type="ECO:0000256" key="3">
    <source>
        <dbReference type="ARBA" id="ARBA00022840"/>
    </source>
</evidence>
<evidence type="ECO:0000256" key="2">
    <source>
        <dbReference type="ARBA" id="ARBA00022741"/>
    </source>
</evidence>
<organism evidence="10 11">
    <name type="scientific">Microlunatus flavus</name>
    <dbReference type="NCBI Taxonomy" id="1036181"/>
    <lineage>
        <taxon>Bacteria</taxon>
        <taxon>Bacillati</taxon>
        <taxon>Actinomycetota</taxon>
        <taxon>Actinomycetes</taxon>
        <taxon>Propionibacteriales</taxon>
        <taxon>Propionibacteriaceae</taxon>
        <taxon>Microlunatus</taxon>
    </lineage>
</organism>
<keyword evidence="1 7" id="KW-0678">Repressor</keyword>
<evidence type="ECO:0000256" key="4">
    <source>
        <dbReference type="ARBA" id="ARBA00023015"/>
    </source>
</evidence>
<gene>
    <name evidence="7" type="primary">nrdR</name>
    <name evidence="10" type="ORF">SAMN05421756_106141</name>
</gene>
<dbReference type="GO" id="GO:0003677">
    <property type="term" value="F:DNA binding"/>
    <property type="evidence" value="ECO:0007669"/>
    <property type="project" value="UniProtKB-KW"/>
</dbReference>
<reference evidence="11" key="1">
    <citation type="submission" date="2016-10" db="EMBL/GenBank/DDBJ databases">
        <authorList>
            <person name="Varghese N."/>
            <person name="Submissions S."/>
        </authorList>
    </citation>
    <scope>NUCLEOTIDE SEQUENCE [LARGE SCALE GENOMIC DNA]</scope>
    <source>
        <strain evidence="11">CGMCC 4.6856</strain>
    </source>
</reference>
<comment type="similarity">
    <text evidence="7">Belongs to the NrdR family.</text>
</comment>
<dbReference type="STRING" id="1036181.SAMN05421756_106141"/>